<dbReference type="OrthoDB" id="9970124at2759"/>
<feature type="domain" description="CENP-V/GFA" evidence="6">
    <location>
        <begin position="101"/>
        <end position="235"/>
    </location>
</feature>
<proteinExistence type="inferred from homology"/>
<dbReference type="eggNOG" id="ENOG502RZVZ">
    <property type="taxonomic scope" value="Eukaryota"/>
</dbReference>
<dbReference type="SUPFAM" id="SSF51316">
    <property type="entry name" value="Mss4-like"/>
    <property type="match status" value="1"/>
</dbReference>
<dbReference type="RefSeq" id="XP_007878916.1">
    <property type="nucleotide sequence ID" value="XM_007880725.1"/>
</dbReference>
<keyword evidence="2" id="KW-0479">Metal-binding</keyword>
<evidence type="ECO:0000256" key="3">
    <source>
        <dbReference type="ARBA" id="ARBA00022833"/>
    </source>
</evidence>
<evidence type="ECO:0000256" key="1">
    <source>
        <dbReference type="ARBA" id="ARBA00005495"/>
    </source>
</evidence>
<dbReference type="AlphaFoldDB" id="A0A061HBP4"/>
<protein>
    <recommendedName>
        <fullName evidence="6">CENP-V/GFA domain-containing protein</fullName>
    </recommendedName>
</protein>
<evidence type="ECO:0000259" key="6">
    <source>
        <dbReference type="PROSITE" id="PS51891"/>
    </source>
</evidence>
<dbReference type="GO" id="GO:0016846">
    <property type="term" value="F:carbon-sulfur lyase activity"/>
    <property type="evidence" value="ECO:0007669"/>
    <property type="project" value="InterPro"/>
</dbReference>
<feature type="compositionally biased region" description="Basic and acidic residues" evidence="5">
    <location>
        <begin position="231"/>
        <end position="259"/>
    </location>
</feature>
<sequence>MFRPSTALAASTLSSLRPLTAASSRRIPAAARLAAIGQHLVHRPFSASATMSEKTSQGHEVVKPPNTGWKGEIPSKKGGSEAGYLLKPPYVWRSDEFEVKYTAKCWCGKLEFEYHGDPIDAKHCHCTQCQRLHGAPFQWAALFHKTSVRLAESCDPIYLDFFSTQEGHSDHSVPCKISCRNCRSPMADEGRNMVMAYPSSFRFKDGHVPSTFAPTAHIFYGERVMDVDDDVPKWSGHKESSELMPHAPKEEGDRTFGKDKTHKKDKLDLQQQQQNGDGEGGGGEDARAKRPRNGA</sequence>
<comment type="similarity">
    <text evidence="1">Belongs to the Gfa family.</text>
</comment>
<feature type="region of interest" description="Disordered" evidence="5">
    <location>
        <begin position="231"/>
        <end position="295"/>
    </location>
</feature>
<dbReference type="Pfam" id="PF04828">
    <property type="entry name" value="GFA"/>
    <property type="match status" value="1"/>
</dbReference>
<dbReference type="PANTHER" id="PTHR33337:SF40">
    <property type="entry name" value="CENP-V_GFA DOMAIN-CONTAINING PROTEIN-RELATED"/>
    <property type="match status" value="1"/>
</dbReference>
<evidence type="ECO:0000256" key="2">
    <source>
        <dbReference type="ARBA" id="ARBA00022723"/>
    </source>
</evidence>
<name>A0A061HBP4_9BASI</name>
<gene>
    <name evidence="7" type="ORF">PFL1_03210</name>
</gene>
<accession>A0A061HBP4</accession>
<evidence type="ECO:0000313" key="8">
    <source>
        <dbReference type="Proteomes" id="UP000053664"/>
    </source>
</evidence>
<dbReference type="PROSITE" id="PS51891">
    <property type="entry name" value="CENP_V_GFA"/>
    <property type="match status" value="1"/>
</dbReference>
<evidence type="ECO:0000256" key="5">
    <source>
        <dbReference type="SAM" id="MobiDB-lite"/>
    </source>
</evidence>
<dbReference type="HOGENOM" id="CLU_943744_0_0_1"/>
<evidence type="ECO:0000256" key="4">
    <source>
        <dbReference type="ARBA" id="ARBA00023239"/>
    </source>
</evidence>
<dbReference type="InterPro" id="IPR006913">
    <property type="entry name" value="CENP-V/GFA"/>
</dbReference>
<dbReference type="Proteomes" id="UP000053664">
    <property type="component" value="Unassembled WGS sequence"/>
</dbReference>
<keyword evidence="4" id="KW-0456">Lyase</keyword>
<dbReference type="GeneID" id="19317320"/>
<dbReference type="EMBL" id="KE361631">
    <property type="protein sequence ID" value="EPQ29455.1"/>
    <property type="molecule type" value="Genomic_DNA"/>
</dbReference>
<dbReference type="PANTHER" id="PTHR33337">
    <property type="entry name" value="GFA DOMAIN-CONTAINING PROTEIN"/>
    <property type="match status" value="1"/>
</dbReference>
<dbReference type="InterPro" id="IPR011057">
    <property type="entry name" value="Mss4-like_sf"/>
</dbReference>
<dbReference type="KEGG" id="pfp:PFL1_03210"/>
<evidence type="ECO:0000313" key="7">
    <source>
        <dbReference type="EMBL" id="EPQ29455.1"/>
    </source>
</evidence>
<dbReference type="GO" id="GO:0046872">
    <property type="term" value="F:metal ion binding"/>
    <property type="evidence" value="ECO:0007669"/>
    <property type="project" value="UniProtKB-KW"/>
</dbReference>
<keyword evidence="3" id="KW-0862">Zinc</keyword>
<organism evidence="7 8">
    <name type="scientific">Pseudozyma flocculosa PF-1</name>
    <dbReference type="NCBI Taxonomy" id="1277687"/>
    <lineage>
        <taxon>Eukaryota</taxon>
        <taxon>Fungi</taxon>
        <taxon>Dikarya</taxon>
        <taxon>Basidiomycota</taxon>
        <taxon>Ustilaginomycotina</taxon>
        <taxon>Ustilaginomycetes</taxon>
        <taxon>Ustilaginales</taxon>
        <taxon>Ustilaginaceae</taxon>
        <taxon>Pseudozyma</taxon>
    </lineage>
</organism>
<feature type="region of interest" description="Disordered" evidence="5">
    <location>
        <begin position="52"/>
        <end position="74"/>
    </location>
</feature>
<dbReference type="Gene3D" id="3.90.1590.10">
    <property type="entry name" value="glutathione-dependent formaldehyde- activating enzyme (gfa)"/>
    <property type="match status" value="1"/>
</dbReference>
<reference evidence="7 8" key="1">
    <citation type="journal article" date="2013" name="Plant Cell">
        <title>The transition from a phytopathogenic smut ancestor to an anamorphic biocontrol agent deciphered by comparative whole-genome analysis.</title>
        <authorList>
            <person name="Lefebvre F."/>
            <person name="Joly D.L."/>
            <person name="Labbe C."/>
            <person name="Teichmann B."/>
            <person name="Linning R."/>
            <person name="Belzile F."/>
            <person name="Bakkeren G."/>
            <person name="Belanger R.R."/>
        </authorList>
    </citation>
    <scope>NUCLEOTIDE SEQUENCE [LARGE SCALE GENOMIC DNA]</scope>
    <source>
        <strain evidence="7 8">PF-1</strain>
    </source>
</reference>